<keyword evidence="3 5" id="KW-0863">Zinc-finger</keyword>
<dbReference type="PANTHER" id="PTHR24379">
    <property type="entry name" value="KRAB AND ZINC FINGER DOMAIN-CONTAINING"/>
    <property type="match status" value="1"/>
</dbReference>
<evidence type="ECO:0000256" key="5">
    <source>
        <dbReference type="PROSITE-ProRule" id="PRU00042"/>
    </source>
</evidence>
<feature type="region of interest" description="Disordered" evidence="6">
    <location>
        <begin position="986"/>
        <end position="1007"/>
    </location>
</feature>
<dbReference type="InterPro" id="IPR013087">
    <property type="entry name" value="Znf_C2H2_type"/>
</dbReference>
<reference evidence="8" key="1">
    <citation type="submission" date="2016-06" db="UniProtKB">
        <authorList>
            <consortium name="WormBaseParasite"/>
        </authorList>
    </citation>
    <scope>IDENTIFICATION</scope>
</reference>
<keyword evidence="2" id="KW-0677">Repeat</keyword>
<feature type="compositionally biased region" description="Acidic residues" evidence="6">
    <location>
        <begin position="1237"/>
        <end position="1255"/>
    </location>
</feature>
<dbReference type="SMART" id="SM00355">
    <property type="entry name" value="ZnF_C2H2"/>
    <property type="match status" value="6"/>
</dbReference>
<evidence type="ECO:0000256" key="4">
    <source>
        <dbReference type="ARBA" id="ARBA00022833"/>
    </source>
</evidence>
<evidence type="ECO:0000256" key="6">
    <source>
        <dbReference type="SAM" id="MobiDB-lite"/>
    </source>
</evidence>
<name>A0A183K5K9_9TREM</name>
<evidence type="ECO:0000256" key="1">
    <source>
        <dbReference type="ARBA" id="ARBA00022723"/>
    </source>
</evidence>
<keyword evidence="1" id="KW-0479">Metal-binding</keyword>
<dbReference type="PROSITE" id="PS00028">
    <property type="entry name" value="ZINC_FINGER_C2H2_1"/>
    <property type="match status" value="4"/>
</dbReference>
<protein>
    <submittedName>
        <fullName evidence="8">C2H2-type domain-containing protein</fullName>
    </submittedName>
</protein>
<feature type="domain" description="C2H2-type" evidence="7">
    <location>
        <begin position="721"/>
        <end position="749"/>
    </location>
</feature>
<feature type="region of interest" description="Disordered" evidence="6">
    <location>
        <begin position="1311"/>
        <end position="1330"/>
    </location>
</feature>
<dbReference type="STRING" id="6186.A0A183K5K9"/>
<feature type="domain" description="C2H2-type" evidence="7">
    <location>
        <begin position="693"/>
        <end position="715"/>
    </location>
</feature>
<keyword evidence="4" id="KW-0862">Zinc</keyword>
<dbReference type="GO" id="GO:0008270">
    <property type="term" value="F:zinc ion binding"/>
    <property type="evidence" value="ECO:0007669"/>
    <property type="project" value="UniProtKB-KW"/>
</dbReference>
<evidence type="ECO:0000256" key="2">
    <source>
        <dbReference type="ARBA" id="ARBA00022737"/>
    </source>
</evidence>
<feature type="compositionally biased region" description="Low complexity" evidence="6">
    <location>
        <begin position="318"/>
        <end position="331"/>
    </location>
</feature>
<dbReference type="WBParaSite" id="SCUD_0001028301-mRNA-1">
    <property type="protein sequence ID" value="SCUD_0001028301-mRNA-1"/>
    <property type="gene ID" value="SCUD_0001028301"/>
</dbReference>
<evidence type="ECO:0000313" key="8">
    <source>
        <dbReference type="WBParaSite" id="SCUD_0001028301-mRNA-1"/>
    </source>
</evidence>
<feature type="region of interest" description="Disordered" evidence="6">
    <location>
        <begin position="1112"/>
        <end position="1136"/>
    </location>
</feature>
<evidence type="ECO:0000256" key="3">
    <source>
        <dbReference type="ARBA" id="ARBA00022771"/>
    </source>
</evidence>
<sequence>LSQLQENNEKNDVYQSSNISSNSYPCFCSENVDNTTTTVITTTATTTNVSLTSSSSAYANVKSSELYDLTNINVNSLQLSFEATPESVATFIDEVNDFSTLTIQHNTTGLTGHNCSEAIYVNECLSMATNAPTFNCSNLNSESNFHETLQEQNPIPLDSNVTDNNHTSNSIINYEGSNYETYLNCPLCRVTFENWPNLECHLYNDHVTNNVEPVCWRCQGIFKNHAVLLAHECFDWGRLYLPCTAYMNKSLKSFHKFSKIDLEKKQFPMDGVFLSRRCGLCYKSNVTFTSYDAFEKHKSSSHSTTGRDGGYGPPTSCTETSTHTPSSLLTSTRKKKQSLKCNSPSDEHPSSDVAVRSVVRNLTEHFYALNYHQEGRRRRERERRRARQLKAVAFECDSTEKHVTDEVDEHLSTTTALSCDVPPSPSIGSHISEGEIQFFHNRRSSWLHRHKNTRRLKLQLKRKTTINGRQKISVSTSFTNNAIKIRRFICNHCSAVFRLSSRLRSLSYPLNFFSDITVIKKERKMSLPPSGLITRLRKRKAVSDNNNTTVDTSIQSANQLTQNARRIKKQTNDTLNNNHHNNENEVTGLLYEHSQTNEIDEQLISKSNLLYKQHYCNECNCTFKSAYNLKRHQKIVHLHQYRYFCGYCEFRTGERLAYEEHLARHFCICNARFTIKHELDDHRAFKHSNERNFACTECDQRFKTAGTLWRHKKTHEKRVYHLCPICSTSFTRLSNLNRHLLRTHKQQNHHQSINNHNELLMMDSNKKLSTSQRSRSLNNKQKRTKIRQPCSKVLSNINNHETSHLNQNHISSCQQTVEQVIPVKIITPHLPGSDLSSNHQTLMNIIPDQDSRSSKIINISDNIDKSILINPTISTSCSDTSSSSSSSLPSTIPKILPTQDHVIVTTECSIIPTNASGYQAVNLDNSSTVFMLNFSDLDANSHAFFEPTDVLSDSHDNLQHKMMIAVRDPVYEQATAFPTSLVVSSSLSSSSNGTLTSSTLSSSPKVSGTTITLQSNLLLPIQLTTNSFSAITTSSLSHNNSVNCDVITNNSDTNSWSTMISRQLEPNMVDNMMNGTVLKIGSQSPQLSLASGNCIFYDTHCSSTLTTTHSSVSVPASSSLSSSSCPNSSSSSFTPINQSTSIWRPVDCETSMLNKQENRPFQAGIASHSSTINTANNIHNNNHTNNHNATSAPFTGDDGDAYPVEYYDQRYHQIQHVFPLMSKTHDSYIYDGGNHGDDDDVDDDDGEDAEEEDNDYTGLVDNHVSTNNLTISNNNKSHQITTDLLDTSVMLSWNPTNDNNNNHSTEFLDYPHYSPKFPSPDPNNLSPSSIHLDRQQHQQPFELLNFPQSRHDQIISNPVTSLTGVLSPSSLLSPSSSISTSTPSSSSSLLYENNFNDCANFLGQFYHHNTSISNINLSYKNSYNTLSNTPNVMHNIENTCYPSVQLNDHDEIPDVTDQCSNFSVGYLIGHSTMPPSSSSSIGSSSSRCLLLQTGEKTKIISSTCQSSTDTSNLITGNINYLNSPQSSFTLSDHHNLTQQQSQQQQQQHELTSISQLNFSKDPVDYEFVI</sequence>
<feature type="region of interest" description="Disordered" evidence="6">
    <location>
        <begin position="298"/>
        <end position="353"/>
    </location>
</feature>
<proteinExistence type="predicted"/>
<evidence type="ECO:0000259" key="7">
    <source>
        <dbReference type="PROSITE" id="PS50157"/>
    </source>
</evidence>
<dbReference type="SUPFAM" id="SSF57667">
    <property type="entry name" value="beta-beta-alpha zinc fingers"/>
    <property type="match status" value="2"/>
</dbReference>
<feature type="domain" description="C2H2-type" evidence="7">
    <location>
        <begin position="614"/>
        <end position="642"/>
    </location>
</feature>
<organism evidence="8">
    <name type="scientific">Schistosoma curassoni</name>
    <dbReference type="NCBI Taxonomy" id="6186"/>
    <lineage>
        <taxon>Eukaryota</taxon>
        <taxon>Metazoa</taxon>
        <taxon>Spiralia</taxon>
        <taxon>Lophotrochozoa</taxon>
        <taxon>Platyhelminthes</taxon>
        <taxon>Trematoda</taxon>
        <taxon>Digenea</taxon>
        <taxon>Strigeidida</taxon>
        <taxon>Schistosomatoidea</taxon>
        <taxon>Schistosomatidae</taxon>
        <taxon>Schistosoma</taxon>
    </lineage>
</organism>
<dbReference type="Gene3D" id="3.30.160.60">
    <property type="entry name" value="Classic Zinc Finger"/>
    <property type="match status" value="3"/>
</dbReference>
<accession>A0A183K5K9</accession>
<dbReference type="Pfam" id="PF00096">
    <property type="entry name" value="zf-C2H2"/>
    <property type="match status" value="3"/>
</dbReference>
<feature type="region of interest" description="Disordered" evidence="6">
    <location>
        <begin position="1229"/>
        <end position="1261"/>
    </location>
</feature>
<dbReference type="PANTHER" id="PTHR24379:SF121">
    <property type="entry name" value="C2H2-TYPE DOMAIN-CONTAINING PROTEIN"/>
    <property type="match status" value="1"/>
</dbReference>
<dbReference type="InterPro" id="IPR036236">
    <property type="entry name" value="Znf_C2H2_sf"/>
</dbReference>
<dbReference type="PROSITE" id="PS50157">
    <property type="entry name" value="ZINC_FINGER_C2H2_2"/>
    <property type="match status" value="3"/>
</dbReference>
<dbReference type="FunFam" id="3.30.160.60:FF:000446">
    <property type="entry name" value="Zinc finger protein"/>
    <property type="match status" value="1"/>
</dbReference>
<feature type="compositionally biased region" description="Low complexity" evidence="6">
    <location>
        <begin position="986"/>
        <end position="1003"/>
    </location>
</feature>